<protein>
    <submittedName>
        <fullName evidence="2">FAD/NAD(P)-binding protein</fullName>
    </submittedName>
</protein>
<proteinExistence type="predicted"/>
<evidence type="ECO:0000313" key="3">
    <source>
        <dbReference type="Proteomes" id="UP001595975"/>
    </source>
</evidence>
<evidence type="ECO:0000259" key="1">
    <source>
        <dbReference type="Pfam" id="PF13454"/>
    </source>
</evidence>
<organism evidence="2 3">
    <name type="scientific">Kitasatospora misakiensis</name>
    <dbReference type="NCBI Taxonomy" id="67330"/>
    <lineage>
        <taxon>Bacteria</taxon>
        <taxon>Bacillati</taxon>
        <taxon>Actinomycetota</taxon>
        <taxon>Actinomycetes</taxon>
        <taxon>Kitasatosporales</taxon>
        <taxon>Streptomycetaceae</taxon>
        <taxon>Kitasatospora</taxon>
    </lineage>
</organism>
<comment type="caution">
    <text evidence="2">The sequence shown here is derived from an EMBL/GenBank/DDBJ whole genome shotgun (WGS) entry which is preliminary data.</text>
</comment>
<dbReference type="EMBL" id="JBHSOF010000013">
    <property type="protein sequence ID" value="MFC5663896.1"/>
    <property type="molecule type" value="Genomic_DNA"/>
</dbReference>
<accession>A0ABW0X415</accession>
<keyword evidence="3" id="KW-1185">Reference proteome</keyword>
<dbReference type="PANTHER" id="PTHR40254:SF1">
    <property type="entry name" value="BLR0577 PROTEIN"/>
    <property type="match status" value="1"/>
</dbReference>
<feature type="domain" description="FAD-dependent urate hydroxylase HpyO/Asp monooxygenase CreE-like FAD/NAD(P)-binding" evidence="1">
    <location>
        <begin position="9"/>
        <end position="159"/>
    </location>
</feature>
<dbReference type="PANTHER" id="PTHR40254">
    <property type="entry name" value="BLR0577 PROTEIN"/>
    <property type="match status" value="1"/>
</dbReference>
<dbReference type="InterPro" id="IPR038732">
    <property type="entry name" value="HpyO/CreE_NAD-binding"/>
</dbReference>
<sequence length="457" mass="47951">MTENPRRIAVVGAGASGALTTAQLLRRAARAGIALDVRLIDRAPAPGRGTAYATTADQHLLNVPAGRMSAFAEEPDDFVDWLARHAPGAHSAADHVPRRLYGAYLGDVLATAAARSGPGRLHRVNDRVVAARRSGPGLSLRLGTGRRLDADAVVLALGTFPPDSAWAPARLRRSPRFVADPWAPGALDGLPEQHDVLLVGTGLTMIDVALALARPGRRVHAVSRHGLVPLPHAATALPAARPPDVDPAAGLPRVRRALLAHVSACRRTHGDWRVGIDSLRPVTAALWQGLSPTDRARFQTDDRRLWDVHRHRAAPATARAFAAAAADGRISVGPGDIADATPVQDGVRVRLHDGRSLTVGAVVNCTGPSADLRRVPDPLVAVLLGAGLAEADDLGQGFRTDARGRVRPAAGAPAAPLWTLGALRRGSLLESTAIPEIRGQAREVAEDIVATADLMSA</sequence>
<dbReference type="InterPro" id="IPR052189">
    <property type="entry name" value="L-asp_N-monooxygenase_NS-form"/>
</dbReference>
<dbReference type="Gene3D" id="3.50.50.60">
    <property type="entry name" value="FAD/NAD(P)-binding domain"/>
    <property type="match status" value="2"/>
</dbReference>
<dbReference type="InterPro" id="IPR036188">
    <property type="entry name" value="FAD/NAD-bd_sf"/>
</dbReference>
<dbReference type="Pfam" id="PF13454">
    <property type="entry name" value="NAD_binding_9"/>
    <property type="match status" value="1"/>
</dbReference>
<dbReference type="SUPFAM" id="SSF51905">
    <property type="entry name" value="FAD/NAD(P)-binding domain"/>
    <property type="match status" value="2"/>
</dbReference>
<reference evidence="3" key="1">
    <citation type="journal article" date="2019" name="Int. J. Syst. Evol. Microbiol.">
        <title>The Global Catalogue of Microorganisms (GCM) 10K type strain sequencing project: providing services to taxonomists for standard genome sequencing and annotation.</title>
        <authorList>
            <consortium name="The Broad Institute Genomics Platform"/>
            <consortium name="The Broad Institute Genome Sequencing Center for Infectious Disease"/>
            <person name="Wu L."/>
            <person name="Ma J."/>
        </authorList>
    </citation>
    <scope>NUCLEOTIDE SEQUENCE [LARGE SCALE GENOMIC DNA]</scope>
    <source>
        <strain evidence="3">CGMCC 4.1437</strain>
    </source>
</reference>
<gene>
    <name evidence="2" type="ORF">ACFP3U_12990</name>
</gene>
<name>A0ABW0X415_9ACTN</name>
<evidence type="ECO:0000313" key="2">
    <source>
        <dbReference type="EMBL" id="MFC5663896.1"/>
    </source>
</evidence>
<dbReference type="Proteomes" id="UP001595975">
    <property type="component" value="Unassembled WGS sequence"/>
</dbReference>
<dbReference type="RefSeq" id="WP_380225599.1">
    <property type="nucleotide sequence ID" value="NZ_JBHSOF010000013.1"/>
</dbReference>